<feature type="region of interest" description="Important for the catalytic mechanism of both phosphorylation and dephosphorylation" evidence="14">
    <location>
        <begin position="212"/>
        <end position="221"/>
    </location>
</feature>
<evidence type="ECO:0000256" key="1">
    <source>
        <dbReference type="ARBA" id="ARBA00001120"/>
    </source>
</evidence>
<evidence type="ECO:0000256" key="10">
    <source>
        <dbReference type="ARBA" id="ARBA00022840"/>
    </source>
</evidence>
<evidence type="ECO:0000259" key="16">
    <source>
        <dbReference type="Pfam" id="PF07475"/>
    </source>
</evidence>
<keyword evidence="5 14" id="KW-0723">Serine/threonine-protein kinase</keyword>
<comment type="function">
    <text evidence="14">Catalyzes the ATP- as well as the pyrophosphate-dependent phosphorylation of a specific serine residue in HPr, a phosphocarrier protein of the phosphoenolpyruvate-dependent sugar phosphotransferase system (PTS). HprK/P also catalyzes the pyrophosphate-producing, inorganic phosphate-dependent dephosphorylation (phosphorolysis) of seryl-phosphorylated HPr (P-Ser-HPr).</text>
</comment>
<comment type="subunit">
    <text evidence="4 14">Homohexamer.</text>
</comment>
<dbReference type="NCBIfam" id="TIGR00679">
    <property type="entry name" value="hpr-ser"/>
    <property type="match status" value="1"/>
</dbReference>
<feature type="active site" description="Proton acceptor; for phosphorylation activity. Proton donor; for dephosphorylation activity" evidence="14">
    <location>
        <position position="188"/>
    </location>
</feature>
<keyword evidence="11 14" id="KW-0460">Magnesium</keyword>
<reference evidence="17 18" key="2">
    <citation type="submission" date="2015-01" db="EMBL/GenBank/DDBJ databases">
        <title>Complete genome sequence of Pyrinomonas methylaliphatogenes type strain K22T.</title>
        <authorList>
            <person name="Lee K.C.Y."/>
            <person name="Power J.F."/>
            <person name="Dunfield P.F."/>
            <person name="Morgan X.C."/>
            <person name="Huttenhower C."/>
            <person name="Stott M.B."/>
        </authorList>
    </citation>
    <scope>NUCLEOTIDE SEQUENCE [LARGE SCALE GENOMIC DNA]</scope>
    <source>
        <strain evidence="17 18">K22</strain>
    </source>
</reference>
<keyword evidence="10 14" id="KW-0067">ATP-binding</keyword>
<accession>A0A0B6WY51</accession>
<evidence type="ECO:0000259" key="15">
    <source>
        <dbReference type="Pfam" id="PF02603"/>
    </source>
</evidence>
<evidence type="ECO:0000256" key="5">
    <source>
        <dbReference type="ARBA" id="ARBA00022527"/>
    </source>
</evidence>
<dbReference type="EC" id="2.7.4.-" evidence="14"/>
<comment type="cofactor">
    <cofactor evidence="2 14">
        <name>Mg(2+)</name>
        <dbReference type="ChEBI" id="CHEBI:18420"/>
    </cofactor>
</comment>
<dbReference type="GO" id="GO:0004712">
    <property type="term" value="F:protein serine/threonine/tyrosine kinase activity"/>
    <property type="evidence" value="ECO:0007669"/>
    <property type="project" value="UniProtKB-UniRule"/>
</dbReference>
<dbReference type="CDD" id="cd01918">
    <property type="entry name" value="HprK_C"/>
    <property type="match status" value="1"/>
</dbReference>
<comment type="catalytic activity">
    <reaction evidence="1 14">
        <text>[HPr protein]-L-serine + ATP = [HPr protein]-O-phospho-L-serine + ADP + H(+)</text>
        <dbReference type="Rhea" id="RHEA:46600"/>
        <dbReference type="Rhea" id="RHEA-COMP:11602"/>
        <dbReference type="Rhea" id="RHEA-COMP:11603"/>
        <dbReference type="ChEBI" id="CHEBI:15378"/>
        <dbReference type="ChEBI" id="CHEBI:29999"/>
        <dbReference type="ChEBI" id="CHEBI:30616"/>
        <dbReference type="ChEBI" id="CHEBI:83421"/>
        <dbReference type="ChEBI" id="CHEBI:456216"/>
    </reaction>
</comment>
<evidence type="ECO:0000256" key="2">
    <source>
        <dbReference type="ARBA" id="ARBA00001946"/>
    </source>
</evidence>
<feature type="region of interest" description="Important for the catalytic mechanism of dephosphorylation" evidence="14">
    <location>
        <begin position="275"/>
        <end position="280"/>
    </location>
</feature>
<dbReference type="FunFam" id="3.40.50.300:FF:000174">
    <property type="entry name" value="HPr kinase/phosphorylase"/>
    <property type="match status" value="1"/>
</dbReference>
<feature type="domain" description="HPr(Ser) kinase/phosphorylase N-terminal" evidence="15">
    <location>
        <begin position="10"/>
        <end position="138"/>
    </location>
</feature>
<dbReference type="GO" id="GO:0004674">
    <property type="term" value="F:protein serine/threonine kinase activity"/>
    <property type="evidence" value="ECO:0007669"/>
    <property type="project" value="UniProtKB-KW"/>
</dbReference>
<comment type="miscellaneous">
    <text evidence="14">Both phosphorylation and phosphorolysis are carried out by the same active site and suggest a common mechanism for both reactions.</text>
</comment>
<dbReference type="Gene3D" id="3.40.1390.20">
    <property type="entry name" value="HprK N-terminal domain-like"/>
    <property type="match status" value="1"/>
</dbReference>
<evidence type="ECO:0000256" key="4">
    <source>
        <dbReference type="ARBA" id="ARBA00011643"/>
    </source>
</evidence>
<dbReference type="GO" id="GO:0006109">
    <property type="term" value="P:regulation of carbohydrate metabolic process"/>
    <property type="evidence" value="ECO:0007669"/>
    <property type="project" value="UniProtKB-UniRule"/>
</dbReference>
<dbReference type="SUPFAM" id="SSF75138">
    <property type="entry name" value="HprK N-terminal domain-like"/>
    <property type="match status" value="1"/>
</dbReference>
<dbReference type="AlphaFoldDB" id="A0A0B6WY51"/>
<dbReference type="InterPro" id="IPR011126">
    <property type="entry name" value="Hpr_kin/Pase_Hpr_N"/>
</dbReference>
<dbReference type="InterPro" id="IPR028979">
    <property type="entry name" value="Ser_kin/Pase_Hpr-like_N_sf"/>
</dbReference>
<feature type="active site" evidence="14">
    <location>
        <position position="149"/>
    </location>
</feature>
<dbReference type="EMBL" id="CBXV010000007">
    <property type="protein sequence ID" value="CDM66193.1"/>
    <property type="molecule type" value="Genomic_DNA"/>
</dbReference>
<evidence type="ECO:0000256" key="13">
    <source>
        <dbReference type="ARBA" id="ARBA00047657"/>
    </source>
</evidence>
<feature type="binding site" evidence="14">
    <location>
        <begin position="164"/>
        <end position="171"/>
    </location>
    <ligand>
        <name>ATP</name>
        <dbReference type="ChEBI" id="CHEBI:30616"/>
    </ligand>
</feature>
<dbReference type="STRING" id="454194.PYK22_02205"/>
<evidence type="ECO:0000256" key="11">
    <source>
        <dbReference type="ARBA" id="ARBA00022842"/>
    </source>
</evidence>
<dbReference type="GO" id="GO:0000155">
    <property type="term" value="F:phosphorelay sensor kinase activity"/>
    <property type="evidence" value="ECO:0007669"/>
    <property type="project" value="InterPro"/>
</dbReference>
<evidence type="ECO:0000256" key="9">
    <source>
        <dbReference type="ARBA" id="ARBA00022777"/>
    </source>
</evidence>
<name>A0A0B6WY51_9BACT</name>
<feature type="domain" description="HPr kinase/phosphorylase C-terminal" evidence="16">
    <location>
        <begin position="141"/>
        <end position="309"/>
    </location>
</feature>
<organism evidence="17 18">
    <name type="scientific">Pyrinomonas methylaliphatogenes</name>
    <dbReference type="NCBI Taxonomy" id="454194"/>
    <lineage>
        <taxon>Bacteria</taxon>
        <taxon>Pseudomonadati</taxon>
        <taxon>Acidobacteriota</taxon>
        <taxon>Blastocatellia</taxon>
        <taxon>Blastocatellales</taxon>
        <taxon>Pyrinomonadaceae</taxon>
        <taxon>Pyrinomonas</taxon>
    </lineage>
</organism>
<proteinExistence type="inferred from homology"/>
<feature type="binding site" evidence="14">
    <location>
        <position position="213"/>
    </location>
    <ligand>
        <name>Mg(2+)</name>
        <dbReference type="ChEBI" id="CHEBI:18420"/>
    </ligand>
</feature>
<dbReference type="PANTHER" id="PTHR30305">
    <property type="entry name" value="PROTEIN YJDM-RELATED"/>
    <property type="match status" value="1"/>
</dbReference>
<evidence type="ECO:0000256" key="14">
    <source>
        <dbReference type="HAMAP-Rule" id="MF_01249"/>
    </source>
</evidence>
<feature type="active site" evidence="14">
    <location>
        <position position="254"/>
    </location>
</feature>
<dbReference type="Pfam" id="PF07475">
    <property type="entry name" value="Hpr_kinase_C"/>
    <property type="match status" value="1"/>
</dbReference>
<dbReference type="InterPro" id="IPR011104">
    <property type="entry name" value="Hpr_kin/Pase_C"/>
</dbReference>
<protein>
    <recommendedName>
        <fullName evidence="14">HPr kinase/phosphorylase</fullName>
        <shortName evidence="14">HPrK/P</shortName>
        <ecNumber evidence="14">2.7.11.-</ecNumber>
        <ecNumber evidence="14">2.7.4.-</ecNumber>
    </recommendedName>
    <alternativeName>
        <fullName evidence="14">HPr(Ser) kinase/phosphorylase</fullName>
    </alternativeName>
</protein>
<gene>
    <name evidence="14" type="primary">hprK</name>
    <name evidence="17" type="ORF">PYK22_02205</name>
</gene>
<evidence type="ECO:0000313" key="17">
    <source>
        <dbReference type="EMBL" id="CDM66193.1"/>
    </source>
</evidence>
<comment type="similarity">
    <text evidence="3 14">Belongs to the HPrK/P family.</text>
</comment>
<dbReference type="EC" id="2.7.11.-" evidence="14"/>
<dbReference type="HAMAP" id="MF_01249">
    <property type="entry name" value="HPr_kinase"/>
    <property type="match status" value="1"/>
</dbReference>
<feature type="active site" evidence="14">
    <location>
        <position position="170"/>
    </location>
</feature>
<comment type="domain">
    <text evidence="14">The Walker A ATP-binding motif also binds Pi and PPi.</text>
</comment>
<dbReference type="OrthoDB" id="9778803at2"/>
<comment type="catalytic activity">
    <reaction evidence="13 14">
        <text>[HPr protein]-O-phospho-L-serine + phosphate + H(+) = [HPr protein]-L-serine + diphosphate</text>
        <dbReference type="Rhea" id="RHEA:46604"/>
        <dbReference type="Rhea" id="RHEA-COMP:11602"/>
        <dbReference type="Rhea" id="RHEA-COMP:11603"/>
        <dbReference type="ChEBI" id="CHEBI:15378"/>
        <dbReference type="ChEBI" id="CHEBI:29999"/>
        <dbReference type="ChEBI" id="CHEBI:33019"/>
        <dbReference type="ChEBI" id="CHEBI:43474"/>
        <dbReference type="ChEBI" id="CHEBI:83421"/>
    </reaction>
</comment>
<dbReference type="RefSeq" id="WP_041977165.1">
    <property type="nucleotide sequence ID" value="NZ_CBXV010000007.1"/>
</dbReference>
<dbReference type="SUPFAM" id="SSF53795">
    <property type="entry name" value="PEP carboxykinase-like"/>
    <property type="match status" value="1"/>
</dbReference>
<evidence type="ECO:0000256" key="3">
    <source>
        <dbReference type="ARBA" id="ARBA00006883"/>
    </source>
</evidence>
<keyword evidence="7 14" id="KW-0479">Metal-binding</keyword>
<keyword evidence="8 14" id="KW-0547">Nucleotide-binding</keyword>
<reference evidence="17 18" key="1">
    <citation type="submission" date="2013-12" db="EMBL/GenBank/DDBJ databases">
        <authorList>
            <person name="Stott M."/>
        </authorList>
    </citation>
    <scope>NUCLEOTIDE SEQUENCE [LARGE SCALE GENOMIC DNA]</scope>
    <source>
        <strain evidence="17 18">K22</strain>
    </source>
</reference>
<dbReference type="InterPro" id="IPR027417">
    <property type="entry name" value="P-loop_NTPase"/>
</dbReference>
<dbReference type="InterPro" id="IPR003755">
    <property type="entry name" value="HPr(Ser)_kin/Pase"/>
</dbReference>
<evidence type="ECO:0000256" key="7">
    <source>
        <dbReference type="ARBA" id="ARBA00022723"/>
    </source>
</evidence>
<dbReference type="Gene3D" id="3.40.50.300">
    <property type="entry name" value="P-loop containing nucleotide triphosphate hydrolases"/>
    <property type="match status" value="1"/>
</dbReference>
<evidence type="ECO:0000256" key="6">
    <source>
        <dbReference type="ARBA" id="ARBA00022679"/>
    </source>
</evidence>
<keyword evidence="18" id="KW-1185">Reference proteome</keyword>
<evidence type="ECO:0000313" key="18">
    <source>
        <dbReference type="Proteomes" id="UP000031518"/>
    </source>
</evidence>
<dbReference type="Pfam" id="PF02603">
    <property type="entry name" value="Hpr_kinase_N"/>
    <property type="match status" value="1"/>
</dbReference>
<keyword evidence="12 14" id="KW-0511">Multifunctional enzyme</keyword>
<keyword evidence="6 14" id="KW-0808">Transferase</keyword>
<dbReference type="GO" id="GO:0000287">
    <property type="term" value="F:magnesium ion binding"/>
    <property type="evidence" value="ECO:0007669"/>
    <property type="project" value="UniProtKB-UniRule"/>
</dbReference>
<feature type="binding site" evidence="14">
    <location>
        <position position="171"/>
    </location>
    <ligand>
        <name>Mg(2+)</name>
        <dbReference type="ChEBI" id="CHEBI:18420"/>
    </ligand>
</feature>
<keyword evidence="9 14" id="KW-0418">Kinase</keyword>
<dbReference type="GO" id="GO:0005524">
    <property type="term" value="F:ATP binding"/>
    <property type="evidence" value="ECO:0007669"/>
    <property type="project" value="UniProtKB-UniRule"/>
</dbReference>
<sequence>MRPAGAQPEITIREFIEQAPEKLELRTLAGRRGLDDRRITIARIQKLGLALAGFTHYIHPGRVQIVGQSEIWYLGQLSPDQRREAIARLELGRIACVLVTKGLEPPAEFIIAAEQAGLPLLQTPLVSSTAIQLVTDFLQAALAPREVRHGVLLDVYGLGVLLEGPSGVGKSECALDLIARGHRLVSDDSVEVRRTGPERLIGCAPKLLREHMEIRGLGIINIRDLFGVSAISGPKEVDLVIRLERWNEACEVDRLGVDARTTEILGVNIPLVILPVSPGRTLSILVETAVRIHLLRERGYNAAQRFVRRHAELVREADGGDEQAGE</sequence>
<evidence type="ECO:0000256" key="8">
    <source>
        <dbReference type="ARBA" id="ARBA00022741"/>
    </source>
</evidence>
<dbReference type="PANTHER" id="PTHR30305:SF1">
    <property type="entry name" value="HPR KINASE_PHOSPHORYLASE"/>
    <property type="match status" value="1"/>
</dbReference>
<evidence type="ECO:0000256" key="12">
    <source>
        <dbReference type="ARBA" id="ARBA00023268"/>
    </source>
</evidence>
<dbReference type="Proteomes" id="UP000031518">
    <property type="component" value="Unassembled WGS sequence"/>
</dbReference>